<organism evidence="6 7">
    <name type="scientific">Alloalcanivorax xenomutans</name>
    <dbReference type="NCBI Taxonomy" id="1094342"/>
    <lineage>
        <taxon>Bacteria</taxon>
        <taxon>Pseudomonadati</taxon>
        <taxon>Pseudomonadota</taxon>
        <taxon>Gammaproteobacteria</taxon>
        <taxon>Oceanospirillales</taxon>
        <taxon>Alcanivoracaceae</taxon>
        <taxon>Alloalcanivorax</taxon>
    </lineage>
</organism>
<dbReference type="InterPro" id="IPR029063">
    <property type="entry name" value="SAM-dependent_MTases_sf"/>
</dbReference>
<gene>
    <name evidence="6" type="ORF">LZG35_02685</name>
</gene>
<dbReference type="Pfam" id="PF01596">
    <property type="entry name" value="Methyltransf_3"/>
    <property type="match status" value="1"/>
</dbReference>
<evidence type="ECO:0000313" key="6">
    <source>
        <dbReference type="EMBL" id="MCE7507529.1"/>
    </source>
</evidence>
<comment type="caution">
    <text evidence="6">The sequence shown here is derived from an EMBL/GenBank/DDBJ whole genome shotgun (WGS) entry which is preliminary data.</text>
</comment>
<proteinExistence type="inferred from homology"/>
<dbReference type="GO" id="GO:0032259">
    <property type="term" value="P:methylation"/>
    <property type="evidence" value="ECO:0007669"/>
    <property type="project" value="UniProtKB-KW"/>
</dbReference>
<evidence type="ECO:0000256" key="1">
    <source>
        <dbReference type="ARBA" id="ARBA00022603"/>
    </source>
</evidence>
<dbReference type="EMBL" id="JAJVKT010000002">
    <property type="protein sequence ID" value="MCE7507529.1"/>
    <property type="molecule type" value="Genomic_DNA"/>
</dbReference>
<keyword evidence="1 4" id="KW-0489">Methyltransferase</keyword>
<comment type="caution">
    <text evidence="4">Lacks conserved residue(s) required for the propagation of feature annotation.</text>
</comment>
<keyword evidence="4" id="KW-0694">RNA-binding</keyword>
<dbReference type="GO" id="GO:0008171">
    <property type="term" value="F:O-methyltransferase activity"/>
    <property type="evidence" value="ECO:0007669"/>
    <property type="project" value="InterPro"/>
</dbReference>
<feature type="domain" description="SAM-dependent MTase RsmB/NOP-type" evidence="5">
    <location>
        <begin position="1"/>
        <end position="194"/>
    </location>
</feature>
<dbReference type="Proteomes" id="UP001107961">
    <property type="component" value="Unassembled WGS sequence"/>
</dbReference>
<evidence type="ECO:0000256" key="3">
    <source>
        <dbReference type="ARBA" id="ARBA00022691"/>
    </source>
</evidence>
<dbReference type="SUPFAM" id="SSF53335">
    <property type="entry name" value="S-adenosyl-L-methionine-dependent methyltransferases"/>
    <property type="match status" value="1"/>
</dbReference>
<dbReference type="PANTHER" id="PTHR43167">
    <property type="entry name" value="PUTATIVE (AFU_ORTHOLOGUE AFUA_6G01830)-RELATED"/>
    <property type="match status" value="1"/>
</dbReference>
<evidence type="ECO:0000259" key="5">
    <source>
        <dbReference type="PROSITE" id="PS51686"/>
    </source>
</evidence>
<dbReference type="KEGG" id="axe:P40_21130"/>
<protein>
    <submittedName>
        <fullName evidence="6">O-methyltransferase</fullName>
    </submittedName>
</protein>
<dbReference type="PROSITE" id="PS51682">
    <property type="entry name" value="SAM_OMT_I"/>
    <property type="match status" value="1"/>
</dbReference>
<name>A0A9Q3W2W5_9GAMM</name>
<dbReference type="InterPro" id="IPR001678">
    <property type="entry name" value="MeTrfase_RsmB-F_NOP2_dom"/>
</dbReference>
<evidence type="ECO:0000313" key="7">
    <source>
        <dbReference type="Proteomes" id="UP001107961"/>
    </source>
</evidence>
<accession>A0A9Q3W2W5</accession>
<sequence>MTPTLNTLLTGLEQRGKDNDARVSERRRKYLNITRDTGEFLAVLVKAIRAGRVLEIGTSNGYSTLWLASSLNNGGRVVTVEFDNDKIGEAKANFQRAGLVDRIEQIEGDAVTYLRGNTATFDLVFLDADRSQYLDVADRIMEAVKPGGVLVCDNALSHAAEMADFIAHLQQHPRFTTCLVPVGKGEFVAYKSCL</sequence>
<evidence type="ECO:0000256" key="2">
    <source>
        <dbReference type="ARBA" id="ARBA00022679"/>
    </source>
</evidence>
<keyword evidence="2 4" id="KW-0808">Transferase</keyword>
<dbReference type="PROSITE" id="PS51686">
    <property type="entry name" value="SAM_MT_RSMB_NOP"/>
    <property type="match status" value="1"/>
</dbReference>
<dbReference type="CDD" id="cd02440">
    <property type="entry name" value="AdoMet_MTases"/>
    <property type="match status" value="1"/>
</dbReference>
<comment type="similarity">
    <text evidence="4">Belongs to the class I-like SAM-binding methyltransferase superfamily. RsmB/NOP family.</text>
</comment>
<dbReference type="PANTHER" id="PTHR43167:SF1">
    <property type="entry name" value="PUTATIVE (AFU_ORTHOLOGUE AFUA_6G01830)-RELATED"/>
    <property type="match status" value="1"/>
</dbReference>
<feature type="active site" description="Nucleophile" evidence="4">
    <location>
        <position position="193"/>
    </location>
</feature>
<feature type="binding site" evidence="4">
    <location>
        <position position="109"/>
    </location>
    <ligand>
        <name>S-adenosyl-L-methionine</name>
        <dbReference type="ChEBI" id="CHEBI:59789"/>
    </ligand>
</feature>
<dbReference type="GO" id="GO:0003723">
    <property type="term" value="F:RNA binding"/>
    <property type="evidence" value="ECO:0007669"/>
    <property type="project" value="UniProtKB-UniRule"/>
</dbReference>
<dbReference type="Gene3D" id="3.40.50.150">
    <property type="entry name" value="Vaccinia Virus protein VP39"/>
    <property type="match status" value="1"/>
</dbReference>
<keyword evidence="3 4" id="KW-0949">S-adenosyl-L-methionine</keyword>
<dbReference type="AlphaFoldDB" id="A0A9Q3W2W5"/>
<dbReference type="RefSeq" id="WP_080531775.1">
    <property type="nucleotide sequence ID" value="NZ_CP012331.1"/>
</dbReference>
<dbReference type="InterPro" id="IPR002935">
    <property type="entry name" value="SAM_O-MeTrfase"/>
</dbReference>
<feature type="binding site" evidence="4">
    <location>
        <position position="127"/>
    </location>
    <ligand>
        <name>S-adenosyl-L-methionine</name>
        <dbReference type="ChEBI" id="CHEBI:59789"/>
    </ligand>
</feature>
<feature type="binding site" evidence="4">
    <location>
        <position position="81"/>
    </location>
    <ligand>
        <name>S-adenosyl-L-methionine</name>
        <dbReference type="ChEBI" id="CHEBI:59789"/>
    </ligand>
</feature>
<keyword evidence="7" id="KW-1185">Reference proteome</keyword>
<reference evidence="6" key="1">
    <citation type="submission" date="2022-01" db="EMBL/GenBank/DDBJ databases">
        <authorList>
            <person name="Karlyshev A.V."/>
            <person name="Jaspars M."/>
        </authorList>
    </citation>
    <scope>NUCLEOTIDE SEQUENCE</scope>
    <source>
        <strain evidence="6">AGSA3-2</strain>
    </source>
</reference>
<evidence type="ECO:0000256" key="4">
    <source>
        <dbReference type="PROSITE-ProRule" id="PRU01023"/>
    </source>
</evidence>